<keyword evidence="1" id="KW-1133">Transmembrane helix</keyword>
<protein>
    <submittedName>
        <fullName evidence="2">Uncharacterized protein</fullName>
    </submittedName>
</protein>
<evidence type="ECO:0000313" key="3">
    <source>
        <dbReference type="Proteomes" id="UP000831786"/>
    </source>
</evidence>
<evidence type="ECO:0000256" key="1">
    <source>
        <dbReference type="SAM" id="Phobius"/>
    </source>
</evidence>
<proteinExistence type="predicted"/>
<accession>A0ABY4FNN4</accession>
<dbReference type="RefSeq" id="WP_244728800.1">
    <property type="nucleotide sequence ID" value="NZ_CP095045.1"/>
</dbReference>
<keyword evidence="1" id="KW-0472">Membrane</keyword>
<organism evidence="2 3">
    <name type="scientific">Leucobacter allii</name>
    <dbReference type="NCBI Taxonomy" id="2932247"/>
    <lineage>
        <taxon>Bacteria</taxon>
        <taxon>Bacillati</taxon>
        <taxon>Actinomycetota</taxon>
        <taxon>Actinomycetes</taxon>
        <taxon>Micrococcales</taxon>
        <taxon>Microbacteriaceae</taxon>
        <taxon>Leucobacter</taxon>
    </lineage>
</organism>
<keyword evidence="3" id="KW-1185">Reference proteome</keyword>
<evidence type="ECO:0000313" key="2">
    <source>
        <dbReference type="EMBL" id="UOQ57888.1"/>
    </source>
</evidence>
<dbReference type="EMBL" id="CP095045">
    <property type="protein sequence ID" value="UOQ57888.1"/>
    <property type="molecule type" value="Genomic_DNA"/>
</dbReference>
<dbReference type="Proteomes" id="UP000831786">
    <property type="component" value="Chromosome"/>
</dbReference>
<name>A0ABY4FNN4_9MICO</name>
<sequence>MGGARGRNGRAGGWIWMLLAFLPLAAGLALTFRQMLPATVSSAAELARVGFGWPFAWTVQDHRGIASPAEYPAALRYLGERRGAAVSAPTTEVHWGLFALDTVLLWAAVAALLLAGIAVTRRVLRSRRPRAR</sequence>
<keyword evidence="1" id="KW-0812">Transmembrane</keyword>
<reference evidence="2 3" key="1">
    <citation type="submission" date="2022-04" db="EMBL/GenBank/DDBJ databases">
        <title>Leucobacter sp. isolated from rhizosphere of garlic.</title>
        <authorList>
            <person name="Won M."/>
            <person name="Lee C.-M."/>
            <person name="Woen H.-Y."/>
            <person name="Kwon S.-W."/>
        </authorList>
    </citation>
    <scope>NUCLEOTIDE SEQUENCE [LARGE SCALE GENOMIC DNA]</scope>
    <source>
        <strain evidence="2 3">H21R-40</strain>
    </source>
</reference>
<gene>
    <name evidence="2" type="ORF">MUN78_03355</name>
</gene>
<feature type="transmembrane region" description="Helical" evidence="1">
    <location>
        <begin position="103"/>
        <end position="124"/>
    </location>
</feature>